<sequence>MIMFARRFKRFMWSNKGRKFQKKDGVKIESTKEKDPINAMNARSRDTSILIVLNGRKEG</sequence>
<reference evidence="1 2" key="1">
    <citation type="journal article" date="2021" name="Plant Biotechnol. J.">
        <title>Multi-omics assisted identification of the key and species-specific regulatory components of drought-tolerant mechanisms in Gossypium stocksii.</title>
        <authorList>
            <person name="Yu D."/>
            <person name="Ke L."/>
            <person name="Zhang D."/>
            <person name="Wu Y."/>
            <person name="Sun Y."/>
            <person name="Mei J."/>
            <person name="Sun J."/>
            <person name="Sun Y."/>
        </authorList>
    </citation>
    <scope>NUCLEOTIDE SEQUENCE [LARGE SCALE GENOMIC DNA]</scope>
    <source>
        <strain evidence="2">cv. E1</strain>
        <tissue evidence="1">Leaf</tissue>
    </source>
</reference>
<comment type="caution">
    <text evidence="1">The sequence shown here is derived from an EMBL/GenBank/DDBJ whole genome shotgun (WGS) entry which is preliminary data.</text>
</comment>
<gene>
    <name evidence="1" type="ORF">J1N35_041442</name>
</gene>
<dbReference type="OrthoDB" id="10457656at2759"/>
<keyword evidence="2" id="KW-1185">Reference proteome</keyword>
<name>A0A9D3UFZ4_9ROSI</name>
<organism evidence="1 2">
    <name type="scientific">Gossypium stocksii</name>
    <dbReference type="NCBI Taxonomy" id="47602"/>
    <lineage>
        <taxon>Eukaryota</taxon>
        <taxon>Viridiplantae</taxon>
        <taxon>Streptophyta</taxon>
        <taxon>Embryophyta</taxon>
        <taxon>Tracheophyta</taxon>
        <taxon>Spermatophyta</taxon>
        <taxon>Magnoliopsida</taxon>
        <taxon>eudicotyledons</taxon>
        <taxon>Gunneridae</taxon>
        <taxon>Pentapetalae</taxon>
        <taxon>rosids</taxon>
        <taxon>malvids</taxon>
        <taxon>Malvales</taxon>
        <taxon>Malvaceae</taxon>
        <taxon>Malvoideae</taxon>
        <taxon>Gossypium</taxon>
    </lineage>
</organism>
<evidence type="ECO:0000313" key="1">
    <source>
        <dbReference type="EMBL" id="KAH1039699.1"/>
    </source>
</evidence>
<dbReference type="EMBL" id="JAIQCV010000012">
    <property type="protein sequence ID" value="KAH1039699.1"/>
    <property type="molecule type" value="Genomic_DNA"/>
</dbReference>
<evidence type="ECO:0000313" key="2">
    <source>
        <dbReference type="Proteomes" id="UP000828251"/>
    </source>
</evidence>
<protein>
    <submittedName>
        <fullName evidence="1">Uncharacterized protein</fullName>
    </submittedName>
</protein>
<accession>A0A9D3UFZ4</accession>
<proteinExistence type="predicted"/>
<dbReference type="Proteomes" id="UP000828251">
    <property type="component" value="Unassembled WGS sequence"/>
</dbReference>
<dbReference type="AlphaFoldDB" id="A0A9D3UFZ4"/>